<dbReference type="InterPro" id="IPR017972">
    <property type="entry name" value="Cyt_P450_CS"/>
</dbReference>
<keyword evidence="12 15" id="KW-0472">Membrane</keyword>
<dbReference type="GO" id="GO:0046701">
    <property type="term" value="P:insecticide catabolic process"/>
    <property type="evidence" value="ECO:0007669"/>
    <property type="project" value="TreeGrafter"/>
</dbReference>
<dbReference type="InterPro" id="IPR050476">
    <property type="entry name" value="Insect_CytP450_Detox"/>
</dbReference>
<keyword evidence="15" id="KW-1133">Transmembrane helix</keyword>
<dbReference type="RefSeq" id="XP_034111595.2">
    <property type="nucleotide sequence ID" value="XM_034255704.2"/>
</dbReference>
<dbReference type="GO" id="GO:0020037">
    <property type="term" value="F:heme binding"/>
    <property type="evidence" value="ECO:0007669"/>
    <property type="project" value="InterPro"/>
</dbReference>
<gene>
    <name evidence="17" type="primary">LOC117572675</name>
</gene>
<dbReference type="OrthoDB" id="2789670at2759"/>
<dbReference type="Proteomes" id="UP000515160">
    <property type="component" value="Chromosome 3"/>
</dbReference>
<evidence type="ECO:0000313" key="17">
    <source>
        <dbReference type="RefSeq" id="XP_034111595.2"/>
    </source>
</evidence>
<comment type="similarity">
    <text evidence="4 14">Belongs to the cytochrome P450 family.</text>
</comment>
<dbReference type="CTD" id="35543"/>
<dbReference type="PRINTS" id="PR00385">
    <property type="entry name" value="P450"/>
</dbReference>
<evidence type="ECO:0000256" key="2">
    <source>
        <dbReference type="ARBA" id="ARBA00004174"/>
    </source>
</evidence>
<evidence type="ECO:0000256" key="1">
    <source>
        <dbReference type="ARBA" id="ARBA00001971"/>
    </source>
</evidence>
<evidence type="ECO:0000256" key="13">
    <source>
        <dbReference type="PIRSR" id="PIRSR602401-1"/>
    </source>
</evidence>
<keyword evidence="8" id="KW-0492">Microsome</keyword>
<comment type="cofactor">
    <cofactor evidence="1 13">
        <name>heme</name>
        <dbReference type="ChEBI" id="CHEBI:30413"/>
    </cofactor>
</comment>
<keyword evidence="10 13" id="KW-0408">Iron</keyword>
<dbReference type="InterPro" id="IPR036396">
    <property type="entry name" value="Cyt_P450_sf"/>
</dbReference>
<dbReference type="GO" id="GO:0046680">
    <property type="term" value="P:response to DDT"/>
    <property type="evidence" value="ECO:0007669"/>
    <property type="project" value="TreeGrafter"/>
</dbReference>
<evidence type="ECO:0000256" key="12">
    <source>
        <dbReference type="ARBA" id="ARBA00023136"/>
    </source>
</evidence>
<dbReference type="InterPro" id="IPR001128">
    <property type="entry name" value="Cyt_P450"/>
</dbReference>
<comment type="subcellular location">
    <subcellularLocation>
        <location evidence="3">Endoplasmic reticulum membrane</location>
        <topology evidence="3">Peripheral membrane protein</topology>
    </subcellularLocation>
    <subcellularLocation>
        <location evidence="2">Microsome membrane</location>
        <topology evidence="2">Peripheral membrane protein</topology>
    </subcellularLocation>
</comment>
<dbReference type="PRINTS" id="PR00463">
    <property type="entry name" value="EP450I"/>
</dbReference>
<dbReference type="AlphaFoldDB" id="A0A6P8XJQ9"/>
<dbReference type="PANTHER" id="PTHR24292">
    <property type="entry name" value="CYTOCHROME P450"/>
    <property type="match status" value="1"/>
</dbReference>
<dbReference type="GO" id="GO:0016705">
    <property type="term" value="F:oxidoreductase activity, acting on paired donors, with incorporation or reduction of molecular oxygen"/>
    <property type="evidence" value="ECO:0007669"/>
    <property type="project" value="InterPro"/>
</dbReference>
<evidence type="ECO:0000256" key="3">
    <source>
        <dbReference type="ARBA" id="ARBA00004406"/>
    </source>
</evidence>
<keyword evidence="6 13" id="KW-0479">Metal-binding</keyword>
<evidence type="ECO:0000313" key="16">
    <source>
        <dbReference type="Proteomes" id="UP000515160"/>
    </source>
</evidence>
<evidence type="ECO:0000256" key="11">
    <source>
        <dbReference type="ARBA" id="ARBA00023033"/>
    </source>
</evidence>
<evidence type="ECO:0000256" key="8">
    <source>
        <dbReference type="ARBA" id="ARBA00022848"/>
    </source>
</evidence>
<dbReference type="PROSITE" id="PS00086">
    <property type="entry name" value="CYTOCHROME_P450"/>
    <property type="match status" value="1"/>
</dbReference>
<keyword evidence="11 14" id="KW-0503">Monooxygenase</keyword>
<keyword evidence="5 13" id="KW-0349">Heme</keyword>
<proteinExistence type="inferred from homology"/>
<evidence type="ECO:0000256" key="5">
    <source>
        <dbReference type="ARBA" id="ARBA00022617"/>
    </source>
</evidence>
<keyword evidence="7" id="KW-0256">Endoplasmic reticulum</keyword>
<dbReference type="GO" id="GO:0004497">
    <property type="term" value="F:monooxygenase activity"/>
    <property type="evidence" value="ECO:0007669"/>
    <property type="project" value="UniProtKB-KW"/>
</dbReference>
<evidence type="ECO:0000256" key="4">
    <source>
        <dbReference type="ARBA" id="ARBA00010617"/>
    </source>
</evidence>
<feature type="binding site" description="axial binding residue" evidence="13">
    <location>
        <position position="507"/>
    </location>
    <ligand>
        <name>heme</name>
        <dbReference type="ChEBI" id="CHEBI:30413"/>
    </ligand>
    <ligandPart>
        <name>Fe</name>
        <dbReference type="ChEBI" id="CHEBI:18248"/>
    </ligandPart>
</feature>
<dbReference type="Pfam" id="PF00067">
    <property type="entry name" value="p450"/>
    <property type="match status" value="1"/>
</dbReference>
<evidence type="ECO:0000256" key="7">
    <source>
        <dbReference type="ARBA" id="ARBA00022824"/>
    </source>
</evidence>
<dbReference type="SUPFAM" id="SSF48264">
    <property type="entry name" value="Cytochrome P450"/>
    <property type="match status" value="1"/>
</dbReference>
<evidence type="ECO:0000256" key="14">
    <source>
        <dbReference type="RuleBase" id="RU000461"/>
    </source>
</evidence>
<keyword evidence="15" id="KW-0812">Transmembrane</keyword>
<name>A0A6P8XJQ9_DROAB</name>
<evidence type="ECO:0000256" key="10">
    <source>
        <dbReference type="ARBA" id="ARBA00023004"/>
    </source>
</evidence>
<dbReference type="CDD" id="cd11056">
    <property type="entry name" value="CYP6-like"/>
    <property type="match status" value="1"/>
</dbReference>
<dbReference type="FunFam" id="1.10.630.10:FF:000042">
    <property type="entry name" value="Cytochrome P450"/>
    <property type="match status" value="1"/>
</dbReference>
<dbReference type="Gene3D" id="1.10.630.10">
    <property type="entry name" value="Cytochrome P450"/>
    <property type="match status" value="1"/>
</dbReference>
<dbReference type="PANTHER" id="PTHR24292:SF45">
    <property type="entry name" value="CYTOCHROME P450 6G1-RELATED"/>
    <property type="match status" value="1"/>
</dbReference>
<reference evidence="17" key="1">
    <citation type="submission" date="2025-08" db="UniProtKB">
        <authorList>
            <consortium name="RefSeq"/>
        </authorList>
    </citation>
    <scope>IDENTIFICATION</scope>
    <source>
        <strain evidence="17">15112-1751.03</strain>
        <tissue evidence="17">Whole Adult</tissue>
    </source>
</reference>
<evidence type="ECO:0000256" key="15">
    <source>
        <dbReference type="SAM" id="Phobius"/>
    </source>
</evidence>
<dbReference type="GeneID" id="117572675"/>
<sequence length="562" mass="64739">MCAPALAEAQAEAEAESAYNNNYNHKYNYEYYCNYNYNYNKQLRCHPESITTVATVNMSTEILLLIATLAIVFYIWQKRTYNYWQRLGVKSITASPIFGNTRKFLTAKVAFFDQINVLHNTPGFEKEPLIGVYLMHRPALIIKDLELIKTVMIKKFNYFTNRALQTDPHHDPLGYNNLFFVRNPEWKDLRTKISPVFTSGKIKQMYPLMVEIGHDLETYLAKLPENSTLAIKNVCARFTTDLIATIAFGVKANSLSDLKSEFFSYNKAIFDVNWSRGFDFAIIFMLPALATLARVKVFSKKTSDFIRRSLSYVLEERERTGLLRRDLVDTLLAMKREAVNQADNKANQLDYLVAQAAIFQTAGFETSSSTMTMALFELSHNAAIQERLRSEINEYFGDGNHIDYERIQEMPYLTQVVNETLRKYPIVGYAERECAQPSSGERFTLAPYYDVELPTGTPVYISTIAIQRDERYWPEPDKFDPERFAPENRHNLNQDAYMPFGIGPRNCIGMRLGLLQTKLGLVHLLRNHRVLACEKTKKTIEFAPMAAVLIPKDEVFLKLERV</sequence>
<organism evidence="16 17">
    <name type="scientific">Drosophila albomicans</name>
    <name type="common">Fruit fly</name>
    <dbReference type="NCBI Taxonomy" id="7291"/>
    <lineage>
        <taxon>Eukaryota</taxon>
        <taxon>Metazoa</taxon>
        <taxon>Ecdysozoa</taxon>
        <taxon>Arthropoda</taxon>
        <taxon>Hexapoda</taxon>
        <taxon>Insecta</taxon>
        <taxon>Pterygota</taxon>
        <taxon>Neoptera</taxon>
        <taxon>Endopterygota</taxon>
        <taxon>Diptera</taxon>
        <taxon>Brachycera</taxon>
        <taxon>Muscomorpha</taxon>
        <taxon>Ephydroidea</taxon>
        <taxon>Drosophilidae</taxon>
        <taxon>Drosophila</taxon>
    </lineage>
</organism>
<evidence type="ECO:0000256" key="6">
    <source>
        <dbReference type="ARBA" id="ARBA00022723"/>
    </source>
</evidence>
<dbReference type="InterPro" id="IPR002401">
    <property type="entry name" value="Cyt_P450_E_grp-I"/>
</dbReference>
<evidence type="ECO:0000256" key="9">
    <source>
        <dbReference type="ARBA" id="ARBA00023002"/>
    </source>
</evidence>
<accession>A0A6P8XJQ9</accession>
<keyword evidence="9 14" id="KW-0560">Oxidoreductase</keyword>
<feature type="transmembrane region" description="Helical" evidence="15">
    <location>
        <begin position="58"/>
        <end position="76"/>
    </location>
</feature>
<protein>
    <submittedName>
        <fullName evidence="17">Probable cytochrome P450 6w1</fullName>
    </submittedName>
</protein>
<dbReference type="GO" id="GO:0005789">
    <property type="term" value="C:endoplasmic reticulum membrane"/>
    <property type="evidence" value="ECO:0007669"/>
    <property type="project" value="UniProtKB-SubCell"/>
</dbReference>
<dbReference type="GO" id="GO:0005506">
    <property type="term" value="F:iron ion binding"/>
    <property type="evidence" value="ECO:0007669"/>
    <property type="project" value="InterPro"/>
</dbReference>
<keyword evidence="16" id="KW-1185">Reference proteome</keyword>